<feature type="region of interest" description="Disordered" evidence="1">
    <location>
        <begin position="417"/>
        <end position="566"/>
    </location>
</feature>
<name>A0A918C2T3_9ACTN</name>
<dbReference type="Proteomes" id="UP000656732">
    <property type="component" value="Unassembled WGS sequence"/>
</dbReference>
<gene>
    <name evidence="2" type="ORF">GCM10010280_58650</name>
</gene>
<feature type="compositionally biased region" description="Low complexity" evidence="1">
    <location>
        <begin position="495"/>
        <end position="507"/>
    </location>
</feature>
<accession>A0A918C2T3</accession>
<dbReference type="CDD" id="cd20739">
    <property type="entry name" value="PoNe_DUF637"/>
    <property type="match status" value="1"/>
</dbReference>
<proteinExistence type="predicted"/>
<feature type="compositionally biased region" description="Basic and acidic residues" evidence="1">
    <location>
        <begin position="417"/>
        <end position="426"/>
    </location>
</feature>
<sequence length="852" mass="91754">MISPGEIPQFTGDLDELDKDVSALRSDAIGIRNGGADVHSRFQMLGAFYTAPEADALFATTQPVMDKADVFAAKLETVADALDTFSVEARPLAERLKQLKADAVAFTDSVEGDDDWTDDEKKVDRNKQLIDDVSTTQFAFQDAERRAASRISAIAGGPVFVADDGSGLVERGTVTYGYDAALFEDTKELPWGSVDDRTYEAWSLDWFGHGAKSVFWDGIYKDGIEAAAKGLWALGTGDGEAWRGLKEVVTGIGLYTMTPYDAFMDWAVGPDKESEDEVRAKKAAKEFAKGIVAWDQWEENPARATGTVIFNVLTLGAGPLAAASKAGKGGLASNAAGAASKAGLYMDPLYVGLKATGAAAGKLPKLSDLTSRITVGAGAAADAQRVHSVIELEDGSRVVIGNGEFIAYNRHGDVVSDVPARERSDTPDTVSVTPDRELTAVAAHARGSDAFGRGGDGIPAGTGRDAPSGNSGDTAARADAGQAPHSSGAVHAGRSEGPGSSSGATGSSQGGAEAGRQGSGHLDDPGRTGDDGPGNEPGEAPPGQAGEAQRPSFMREGSNPYGPRGSLTREQIEEIQVYRANQEPGYFERYYKDNGWRKRLKLRDESGLTPPQLARGSERVSWIRAKDTPEAPEPYFLDDDYIRVGADTVTSKARLRILDVAADRRHFAVQWDNTVKRWKEEAVLVDDIHRTVDSAAERVEAGATYKESHTAMGDAAEEFGEKAAEYHYIAERHPNHEKQSLLGPKNGNDQFDQVWLREDGHAVVVEAKSNTLTELGTRTLPNGKKVAQGSREYFFDILRFMNKRGEVELVRTLRRALTDGKLEYVVVKGERNSGTYTGYQYRRFDISRGTLP</sequence>
<evidence type="ECO:0000313" key="2">
    <source>
        <dbReference type="EMBL" id="GGR02791.1"/>
    </source>
</evidence>
<evidence type="ECO:0000313" key="3">
    <source>
        <dbReference type="Proteomes" id="UP000656732"/>
    </source>
</evidence>
<feature type="compositionally biased region" description="Low complexity" evidence="1">
    <location>
        <begin position="534"/>
        <end position="549"/>
    </location>
</feature>
<dbReference type="InterPro" id="IPR049762">
    <property type="entry name" value="PoNe_dom"/>
</dbReference>
<dbReference type="AlphaFoldDB" id="A0A918C2T3"/>
<protein>
    <submittedName>
        <fullName evidence="2">Uncharacterized protein</fullName>
    </submittedName>
</protein>
<dbReference type="EMBL" id="BMTU01000015">
    <property type="protein sequence ID" value="GGR02791.1"/>
    <property type="molecule type" value="Genomic_DNA"/>
</dbReference>
<organism evidence="2 3">
    <name type="scientific">Streptomyces pilosus</name>
    <dbReference type="NCBI Taxonomy" id="28893"/>
    <lineage>
        <taxon>Bacteria</taxon>
        <taxon>Bacillati</taxon>
        <taxon>Actinomycetota</taxon>
        <taxon>Actinomycetes</taxon>
        <taxon>Kitasatosporales</taxon>
        <taxon>Streptomycetaceae</taxon>
        <taxon>Streptomyces</taxon>
    </lineage>
</organism>
<feature type="compositionally biased region" description="Basic and acidic residues" evidence="1">
    <location>
        <begin position="521"/>
        <end position="530"/>
    </location>
</feature>
<evidence type="ECO:0000256" key="1">
    <source>
        <dbReference type="SAM" id="MobiDB-lite"/>
    </source>
</evidence>
<dbReference type="RefSeq" id="WP_189561058.1">
    <property type="nucleotide sequence ID" value="NZ_BMTU01000015.1"/>
</dbReference>
<reference evidence="2" key="2">
    <citation type="submission" date="2020-09" db="EMBL/GenBank/DDBJ databases">
        <authorList>
            <person name="Sun Q."/>
            <person name="Ohkuma M."/>
        </authorList>
    </citation>
    <scope>NUCLEOTIDE SEQUENCE</scope>
    <source>
        <strain evidence="2">JCM 4403</strain>
    </source>
</reference>
<reference evidence="2" key="1">
    <citation type="journal article" date="2014" name="Int. J. Syst. Evol. Microbiol.">
        <title>Complete genome sequence of Corynebacterium casei LMG S-19264T (=DSM 44701T), isolated from a smear-ripened cheese.</title>
        <authorList>
            <consortium name="US DOE Joint Genome Institute (JGI-PGF)"/>
            <person name="Walter F."/>
            <person name="Albersmeier A."/>
            <person name="Kalinowski J."/>
            <person name="Ruckert C."/>
        </authorList>
    </citation>
    <scope>NUCLEOTIDE SEQUENCE</scope>
    <source>
        <strain evidence="2">JCM 4403</strain>
    </source>
</reference>
<comment type="caution">
    <text evidence="2">The sequence shown here is derived from an EMBL/GenBank/DDBJ whole genome shotgun (WGS) entry which is preliminary data.</text>
</comment>
<keyword evidence="3" id="KW-1185">Reference proteome</keyword>